<proteinExistence type="predicted"/>
<evidence type="ECO:0000313" key="1">
    <source>
        <dbReference type="EMBL" id="NKC28997.1"/>
    </source>
</evidence>
<accession>A0ABX1DVR2</accession>
<dbReference type="EMBL" id="JAAVLR010000002">
    <property type="protein sequence ID" value="NKC28997.1"/>
    <property type="molecule type" value="Genomic_DNA"/>
</dbReference>
<reference evidence="1 2" key="1">
    <citation type="submission" date="2020-03" db="EMBL/GenBank/DDBJ databases">
        <title>Whole genome sequencing of clinical and environmental type strains of Ochrobactrum.</title>
        <authorList>
            <person name="Dharne M."/>
        </authorList>
    </citation>
    <scope>NUCLEOTIDE SEQUENCE [LARGE SCALE GENOMIC DNA]</scope>
    <source>
        <strain evidence="1 2">DSM 22292</strain>
    </source>
</reference>
<gene>
    <name evidence="1" type="ORF">HED52_19715</name>
</gene>
<organism evidence="1 2">
    <name type="scientific">Brucella ciceri</name>
    <dbReference type="NCBI Taxonomy" id="391287"/>
    <lineage>
        <taxon>Bacteria</taxon>
        <taxon>Pseudomonadati</taxon>
        <taxon>Pseudomonadota</taxon>
        <taxon>Alphaproteobacteria</taxon>
        <taxon>Hyphomicrobiales</taxon>
        <taxon>Brucellaceae</taxon>
        <taxon>Brucella/Ochrobactrum group</taxon>
        <taxon>Brucella</taxon>
    </lineage>
</organism>
<evidence type="ECO:0008006" key="3">
    <source>
        <dbReference type="Google" id="ProtNLM"/>
    </source>
</evidence>
<dbReference type="Gene3D" id="3.30.1150.10">
    <property type="match status" value="1"/>
</dbReference>
<dbReference type="Proteomes" id="UP000568486">
    <property type="component" value="Unassembled WGS sequence"/>
</dbReference>
<sequence>MAERLHESMFLVIAAAVVAMPVLANEQDAAFARAALECWNPPASLKLASKIVLSVELDKDGDLSDVTAKEFPKDGIGKAGVESLNRALQRCAPYRLPGGTYTLTIDPKAKGAKSLNPFK</sequence>
<name>A0ABX1DVR2_9HYPH</name>
<keyword evidence="2" id="KW-1185">Reference proteome</keyword>
<comment type="caution">
    <text evidence="1">The sequence shown here is derived from an EMBL/GenBank/DDBJ whole genome shotgun (WGS) entry which is preliminary data.</text>
</comment>
<protein>
    <recommendedName>
        <fullName evidence="3">TonB C-terminal domain-containing protein</fullName>
    </recommendedName>
</protein>
<evidence type="ECO:0000313" key="2">
    <source>
        <dbReference type="Proteomes" id="UP000568486"/>
    </source>
</evidence>